<dbReference type="NCBIfam" id="TIGR02824">
    <property type="entry name" value="quinone_pig3"/>
    <property type="match status" value="1"/>
</dbReference>
<gene>
    <name evidence="4" type="ORF">QLQ84_21260</name>
</gene>
<dbReference type="SMART" id="SM00829">
    <property type="entry name" value="PKS_ER"/>
    <property type="match status" value="1"/>
</dbReference>
<dbReference type="InterPro" id="IPR036291">
    <property type="entry name" value="NAD(P)-bd_dom_sf"/>
</dbReference>
<dbReference type="InterPro" id="IPR013154">
    <property type="entry name" value="ADH-like_N"/>
</dbReference>
<organism evidence="4 5">
    <name type="scientific">Halomonas kalidii</name>
    <dbReference type="NCBI Taxonomy" id="3043293"/>
    <lineage>
        <taxon>Bacteria</taxon>
        <taxon>Pseudomonadati</taxon>
        <taxon>Pseudomonadota</taxon>
        <taxon>Gammaproteobacteria</taxon>
        <taxon>Oceanospirillales</taxon>
        <taxon>Halomonadaceae</taxon>
        <taxon>Halomonas</taxon>
    </lineage>
</organism>
<evidence type="ECO:0000256" key="2">
    <source>
        <dbReference type="ARBA" id="ARBA00023002"/>
    </source>
</evidence>
<dbReference type="Gene3D" id="3.90.180.10">
    <property type="entry name" value="Medium-chain alcohol dehydrogenases, catalytic domain"/>
    <property type="match status" value="1"/>
</dbReference>
<dbReference type="Pfam" id="PF13602">
    <property type="entry name" value="ADH_zinc_N_2"/>
    <property type="match status" value="1"/>
</dbReference>
<proteinExistence type="predicted"/>
<dbReference type="CDD" id="cd05276">
    <property type="entry name" value="p53_inducible_oxidoreductase"/>
    <property type="match status" value="1"/>
</dbReference>
<dbReference type="RefSeq" id="WP_282723734.1">
    <property type="nucleotide sequence ID" value="NZ_JASCQO010000055.1"/>
</dbReference>
<dbReference type="InterPro" id="IPR014189">
    <property type="entry name" value="Quinone_OxRdtase_PIG3"/>
</dbReference>
<evidence type="ECO:0000256" key="1">
    <source>
        <dbReference type="ARBA" id="ARBA00022857"/>
    </source>
</evidence>
<reference evidence="4 5" key="1">
    <citation type="submission" date="2023-04" db="EMBL/GenBank/DDBJ databases">
        <title>Halomonas strains isolated from rhizosphere soil.</title>
        <authorList>
            <person name="Xu L."/>
            <person name="Sun J.-Q."/>
        </authorList>
    </citation>
    <scope>NUCLEOTIDE SEQUENCE [LARGE SCALE GENOMIC DNA]</scope>
    <source>
        <strain evidence="4 5">LN1S58</strain>
    </source>
</reference>
<evidence type="ECO:0000313" key="5">
    <source>
        <dbReference type="Proteomes" id="UP001244242"/>
    </source>
</evidence>
<dbReference type="InterPro" id="IPR011032">
    <property type="entry name" value="GroES-like_sf"/>
</dbReference>
<dbReference type="PANTHER" id="PTHR48106:SF8">
    <property type="entry name" value="OS02G0805600 PROTEIN"/>
    <property type="match status" value="1"/>
</dbReference>
<evidence type="ECO:0000259" key="3">
    <source>
        <dbReference type="SMART" id="SM00829"/>
    </source>
</evidence>
<dbReference type="Pfam" id="PF08240">
    <property type="entry name" value="ADH_N"/>
    <property type="match status" value="1"/>
</dbReference>
<keyword evidence="1" id="KW-0521">NADP</keyword>
<protein>
    <submittedName>
        <fullName evidence="4">NAD(P)H-quinone oxidoreductase</fullName>
    </submittedName>
</protein>
<accession>A0ABT6VQQ7</accession>
<dbReference type="PANTHER" id="PTHR48106">
    <property type="entry name" value="QUINONE OXIDOREDUCTASE PIG3-RELATED"/>
    <property type="match status" value="1"/>
</dbReference>
<dbReference type="EMBL" id="JASCQO010000055">
    <property type="protein sequence ID" value="MDI5936326.1"/>
    <property type="molecule type" value="Genomic_DNA"/>
</dbReference>
<dbReference type="Proteomes" id="UP001244242">
    <property type="component" value="Unassembled WGS sequence"/>
</dbReference>
<dbReference type="SUPFAM" id="SSF50129">
    <property type="entry name" value="GroES-like"/>
    <property type="match status" value="1"/>
</dbReference>
<keyword evidence="2" id="KW-0560">Oxidoreductase</keyword>
<evidence type="ECO:0000313" key="4">
    <source>
        <dbReference type="EMBL" id="MDI5936326.1"/>
    </source>
</evidence>
<name>A0ABT6VQQ7_9GAMM</name>
<feature type="domain" description="Enoyl reductase (ER)" evidence="3">
    <location>
        <begin position="18"/>
        <end position="331"/>
    </location>
</feature>
<dbReference type="InterPro" id="IPR020843">
    <property type="entry name" value="ER"/>
</dbReference>
<sequence>MADTVPLDMRQIEIARHGGPEVLIDRRAPVPTPGPGEVLIAVEAAGINRPDVLQRLGKHPPPPGVTDVPGLEVAGKVVALGEQVHGVALGDDVCALLAGGGYTEYCVAPATQCLPVPRGYSMVEAAALPENYFTVWSNLFQRGNLKAGETLLVHGGTSGIGTTAIQLASYFGAKVIATAGSARKCDECVRLGADRAINYHREDFEQATLEWTAGRGVDMVLDIVGGPYTERNLRSLSVEGRLIQIAFLEGSQITADFRTLMARRLTWTGSTLRPQSLEAKSAIARDLRHKIWPLLEAGYVRPLIYTTFPITQAAQAHALMESGAHIGKIVLSADSKQ</sequence>
<dbReference type="Gene3D" id="3.40.50.720">
    <property type="entry name" value="NAD(P)-binding Rossmann-like Domain"/>
    <property type="match status" value="1"/>
</dbReference>
<dbReference type="SUPFAM" id="SSF51735">
    <property type="entry name" value="NAD(P)-binding Rossmann-fold domains"/>
    <property type="match status" value="1"/>
</dbReference>
<keyword evidence="5" id="KW-1185">Reference proteome</keyword>
<comment type="caution">
    <text evidence="4">The sequence shown here is derived from an EMBL/GenBank/DDBJ whole genome shotgun (WGS) entry which is preliminary data.</text>
</comment>